<evidence type="ECO:0000313" key="3">
    <source>
        <dbReference type="Proteomes" id="UP001155604"/>
    </source>
</evidence>
<dbReference type="Pfam" id="PF03848">
    <property type="entry name" value="TehB"/>
    <property type="match status" value="1"/>
</dbReference>
<keyword evidence="2" id="KW-0489">Methyltransferase</keyword>
<dbReference type="InterPro" id="IPR029063">
    <property type="entry name" value="SAM-dependent_MTases_sf"/>
</dbReference>
<comment type="caution">
    <text evidence="2">The sequence shown here is derived from an EMBL/GenBank/DDBJ whole genome shotgun (WGS) entry which is preliminary data.</text>
</comment>
<dbReference type="InterPro" id="IPR015985">
    <property type="entry name" value="TehB-like_dom"/>
</dbReference>
<dbReference type="RefSeq" id="WP_261272203.1">
    <property type="nucleotide sequence ID" value="NZ_JAMTCC010000009.1"/>
</dbReference>
<evidence type="ECO:0000313" key="2">
    <source>
        <dbReference type="EMBL" id="MCT7945040.1"/>
    </source>
</evidence>
<name>A0A9X2WTE3_9GAMM</name>
<proteinExistence type="predicted"/>
<dbReference type="SUPFAM" id="SSF53335">
    <property type="entry name" value="S-adenosyl-L-methionine-dependent methyltransferases"/>
    <property type="match status" value="1"/>
</dbReference>
<dbReference type="Gene3D" id="3.40.50.150">
    <property type="entry name" value="Vaccinia Virus protein VP39"/>
    <property type="match status" value="1"/>
</dbReference>
<protein>
    <submittedName>
        <fullName evidence="2">Methyltransferase domain-containing protein</fullName>
    </submittedName>
</protein>
<dbReference type="GO" id="GO:0032259">
    <property type="term" value="P:methylation"/>
    <property type="evidence" value="ECO:0007669"/>
    <property type="project" value="UniProtKB-KW"/>
</dbReference>
<dbReference type="EMBL" id="JAMTCC010000009">
    <property type="protein sequence ID" value="MCT7945040.1"/>
    <property type="molecule type" value="Genomic_DNA"/>
</dbReference>
<gene>
    <name evidence="2" type="ORF">NE536_06625</name>
</gene>
<dbReference type="Proteomes" id="UP001155604">
    <property type="component" value="Unassembled WGS sequence"/>
</dbReference>
<sequence>MSVIHAPIVTPAALITEFTWPVSRFDGLKVLDLACGSGRNGLWFLAQGAEVTFIDRDLSAMSHIEHVNARKYQWDLEAEAAPSLPIEEYDIVLVFNYLHRPLLPQIAKAIKATGLIVYETFTTQQAESGRPRNPNFLLTENELKSAFANWQPLHYFEGRLSDPQSTQSSYKAQLIARKPKT</sequence>
<reference evidence="2" key="1">
    <citation type="journal article" date="2023" name="Int. J. Syst. Evol. Microbiol.">
        <title>&lt;i&gt;Shewanella septentrionalis&lt;/i&gt; sp. nov. and &lt;i&gt;Shewanella holmiensis&lt;/i&gt; sp. nov., isolated from Baltic Sea water and sediments.</title>
        <authorList>
            <person name="Martin-Rodriguez A.J."/>
            <person name="Thorell K."/>
            <person name="Joffre E."/>
            <person name="Jensie-Markopoulos S."/>
            <person name="Moore E.R.B."/>
            <person name="Sjoling A."/>
        </authorList>
    </citation>
    <scope>NUCLEOTIDE SEQUENCE</scope>
    <source>
        <strain evidence="2">SP1W3</strain>
    </source>
</reference>
<organism evidence="2 3">
    <name type="scientific">Shewanella septentrionalis</name>
    <dbReference type="NCBI Taxonomy" id="2952223"/>
    <lineage>
        <taxon>Bacteria</taxon>
        <taxon>Pseudomonadati</taxon>
        <taxon>Pseudomonadota</taxon>
        <taxon>Gammaproteobacteria</taxon>
        <taxon>Alteromonadales</taxon>
        <taxon>Shewanellaceae</taxon>
        <taxon>Shewanella</taxon>
    </lineage>
</organism>
<evidence type="ECO:0000259" key="1">
    <source>
        <dbReference type="Pfam" id="PF03848"/>
    </source>
</evidence>
<feature type="domain" description="Tellurite resistance methyltransferase TehB-like" evidence="1">
    <location>
        <begin position="27"/>
        <end position="157"/>
    </location>
</feature>
<dbReference type="AlphaFoldDB" id="A0A9X2WTE3"/>
<keyword evidence="3" id="KW-1185">Reference proteome</keyword>
<dbReference type="GO" id="GO:0008168">
    <property type="term" value="F:methyltransferase activity"/>
    <property type="evidence" value="ECO:0007669"/>
    <property type="project" value="UniProtKB-KW"/>
</dbReference>
<dbReference type="CDD" id="cd02440">
    <property type="entry name" value="AdoMet_MTases"/>
    <property type="match status" value="1"/>
</dbReference>
<keyword evidence="2" id="KW-0808">Transferase</keyword>
<accession>A0A9X2WTE3</accession>